<proteinExistence type="predicted"/>
<feature type="domain" description="Amine oxidase" evidence="1">
    <location>
        <begin position="90"/>
        <end position="312"/>
    </location>
</feature>
<dbReference type="Proteomes" id="UP001240639">
    <property type="component" value="Unassembled WGS sequence"/>
</dbReference>
<accession>A0ABT9HRF6</accession>
<organism evidence="2 3">
    <name type="scientific">Qipengyuania profundimaris</name>
    <dbReference type="NCBI Taxonomy" id="3067652"/>
    <lineage>
        <taxon>Bacteria</taxon>
        <taxon>Pseudomonadati</taxon>
        <taxon>Pseudomonadota</taxon>
        <taxon>Alphaproteobacteria</taxon>
        <taxon>Sphingomonadales</taxon>
        <taxon>Erythrobacteraceae</taxon>
        <taxon>Qipengyuania</taxon>
    </lineage>
</organism>
<dbReference type="Pfam" id="PF13450">
    <property type="entry name" value="NAD_binding_8"/>
    <property type="match status" value="1"/>
</dbReference>
<dbReference type="Gene3D" id="3.50.50.60">
    <property type="entry name" value="FAD/NAD(P)-binding domain"/>
    <property type="match status" value="1"/>
</dbReference>
<sequence length="313" mass="34014">MPGEIAIVGAGMAGLACATELSRARRQVTLFDKGRGPGGRMATRRAEIDGETIRFDHGAQYFTARDSGFQEQVARWESEGVVARWPAADEDAWVGTPAINTPIKALAEPLGVHWAARVTDVAKGEQGWRLSVDNEIHEFDSVVLAIPAEQAVELLSDVHANFADRARRTQSRPCWALMAHFPERLECGDVLRGGEGDTVSWAARNGAKPGRDGSESWVVHGSPDWSVAHLEEEAESVAGQLLDAFLHQAEVRPQAPLHMAAHRWRFAMAEPVDGPDALWDASTRLGVAGDWLIAPRVEAAWLSGTRLARAILA</sequence>
<evidence type="ECO:0000313" key="2">
    <source>
        <dbReference type="EMBL" id="MDP4575731.1"/>
    </source>
</evidence>
<dbReference type="PANTHER" id="PTHR16128">
    <property type="entry name" value="FAD/NAD(P)-BINDING OXIDOREDUCTASE FAMILY PROTEIN"/>
    <property type="match status" value="1"/>
</dbReference>
<dbReference type="PRINTS" id="PR00419">
    <property type="entry name" value="ADXRDTASE"/>
</dbReference>
<comment type="caution">
    <text evidence="2">The sequence shown here is derived from an EMBL/GenBank/DDBJ whole genome shotgun (WGS) entry which is preliminary data.</text>
</comment>
<evidence type="ECO:0000259" key="1">
    <source>
        <dbReference type="Pfam" id="PF01593"/>
    </source>
</evidence>
<dbReference type="InterPro" id="IPR002937">
    <property type="entry name" value="Amino_oxidase"/>
</dbReference>
<keyword evidence="3" id="KW-1185">Reference proteome</keyword>
<dbReference type="InterPro" id="IPR036188">
    <property type="entry name" value="FAD/NAD-bd_sf"/>
</dbReference>
<protein>
    <submittedName>
        <fullName evidence="2">FAD-dependent oxidoreductase</fullName>
    </submittedName>
</protein>
<dbReference type="Pfam" id="PF01593">
    <property type="entry name" value="Amino_oxidase"/>
    <property type="match status" value="1"/>
</dbReference>
<dbReference type="PANTHER" id="PTHR16128:SF5">
    <property type="entry name" value="FAD_NAD(P)-BINDING OXIDOREDUCTASE FAMILY PROTEIN"/>
    <property type="match status" value="1"/>
</dbReference>
<evidence type="ECO:0000313" key="3">
    <source>
        <dbReference type="Proteomes" id="UP001240639"/>
    </source>
</evidence>
<dbReference type="Gene3D" id="3.90.660.10">
    <property type="match status" value="1"/>
</dbReference>
<dbReference type="EMBL" id="JAVAIM010000001">
    <property type="protein sequence ID" value="MDP4575731.1"/>
    <property type="molecule type" value="Genomic_DNA"/>
</dbReference>
<dbReference type="SUPFAM" id="SSF51905">
    <property type="entry name" value="FAD/NAD(P)-binding domain"/>
    <property type="match status" value="1"/>
</dbReference>
<gene>
    <name evidence="2" type="ORF">Q9K02_11325</name>
</gene>
<reference evidence="2 3" key="1">
    <citation type="submission" date="2023-08" db="EMBL/GenBank/DDBJ databases">
        <title>genomic of G39.</title>
        <authorList>
            <person name="Wang Y."/>
        </authorList>
    </citation>
    <scope>NUCLEOTIDE SEQUENCE [LARGE SCALE GENOMIC DNA]</scope>
    <source>
        <strain evidence="2 3">G39</strain>
    </source>
</reference>
<name>A0ABT9HRF6_9SPHN</name>
<dbReference type="RefSeq" id="WP_305932985.1">
    <property type="nucleotide sequence ID" value="NZ_JAVAIM010000001.1"/>
</dbReference>